<reference evidence="2" key="1">
    <citation type="submission" date="2011-12" db="EMBL/GenBank/DDBJ databases">
        <authorList>
            <consortium name="The Broad Institute Genome Sequencing Platform"/>
            <person name="Russ C."/>
            <person name="Tyler B."/>
            <person name="Panabieres F."/>
            <person name="Shan W."/>
            <person name="Tripathy S."/>
            <person name="Grunwald N."/>
            <person name="Machado M."/>
            <person name="Young S.K."/>
            <person name="Zeng Q."/>
            <person name="Gargeya S."/>
            <person name="Fitzgerald M."/>
            <person name="Haas B."/>
            <person name="Abouelleil A."/>
            <person name="Alvarado L."/>
            <person name="Arachchi H.M."/>
            <person name="Berlin A."/>
            <person name="Chapman S.B."/>
            <person name="Gearin G."/>
            <person name="Goldberg J."/>
            <person name="Griggs A."/>
            <person name="Gujja S."/>
            <person name="Hansen M."/>
            <person name="Heiman D."/>
            <person name="Howarth C."/>
            <person name="Larimer J."/>
            <person name="Lui A."/>
            <person name="MacDonald P.J.P."/>
            <person name="McCowen C."/>
            <person name="Montmayeur A."/>
            <person name="Murphy C."/>
            <person name="Neiman D."/>
            <person name="Pearson M."/>
            <person name="Priest M."/>
            <person name="Roberts A."/>
            <person name="Saif S."/>
            <person name="Shea T."/>
            <person name="Sisk P."/>
            <person name="Stolte C."/>
            <person name="Sykes S."/>
            <person name="Wortman J."/>
            <person name="Nusbaum C."/>
            <person name="Birren B."/>
        </authorList>
    </citation>
    <scope>NUCLEOTIDE SEQUENCE [LARGE SCALE GENOMIC DNA]</scope>
    <source>
        <strain evidence="2">INRA-310</strain>
    </source>
</reference>
<name>W2PHH0_PHYN3</name>
<dbReference type="GeneID" id="20193011"/>
<dbReference type="RefSeq" id="XP_008915249.1">
    <property type="nucleotide sequence ID" value="XM_008917001.1"/>
</dbReference>
<proteinExistence type="predicted"/>
<accession>W2PHH0</accession>
<dbReference type="Proteomes" id="UP000018817">
    <property type="component" value="Unassembled WGS sequence"/>
</dbReference>
<evidence type="ECO:0000313" key="1">
    <source>
        <dbReference type="EMBL" id="ETM99459.1"/>
    </source>
</evidence>
<dbReference type="AlphaFoldDB" id="W2PHH0"/>
<dbReference type="VEuPathDB" id="FungiDB:PPTG_24412"/>
<dbReference type="EMBL" id="KI669652">
    <property type="protein sequence ID" value="ETM99459.1"/>
    <property type="molecule type" value="Genomic_DNA"/>
</dbReference>
<evidence type="ECO:0000313" key="2">
    <source>
        <dbReference type="Proteomes" id="UP000018817"/>
    </source>
</evidence>
<gene>
    <name evidence="1" type="ORF">PPTG_24412</name>
</gene>
<protein>
    <submittedName>
        <fullName evidence="1">Uncharacterized protein</fullName>
    </submittedName>
</protein>
<reference evidence="1 2" key="2">
    <citation type="submission" date="2013-11" db="EMBL/GenBank/DDBJ databases">
        <title>The Genome Sequence of Phytophthora parasitica INRA-310.</title>
        <authorList>
            <consortium name="The Broad Institute Genomics Platform"/>
            <person name="Russ C."/>
            <person name="Tyler B."/>
            <person name="Panabieres F."/>
            <person name="Shan W."/>
            <person name="Tripathy S."/>
            <person name="Grunwald N."/>
            <person name="Machado M."/>
            <person name="Johnson C.S."/>
            <person name="Arredondo F."/>
            <person name="Hong C."/>
            <person name="Coffey M."/>
            <person name="Young S.K."/>
            <person name="Zeng Q."/>
            <person name="Gargeya S."/>
            <person name="Fitzgerald M."/>
            <person name="Abouelleil A."/>
            <person name="Alvarado L."/>
            <person name="Chapman S.B."/>
            <person name="Gainer-Dewar J."/>
            <person name="Goldberg J."/>
            <person name="Griggs A."/>
            <person name="Gujja S."/>
            <person name="Hansen M."/>
            <person name="Howarth C."/>
            <person name="Imamovic A."/>
            <person name="Ireland A."/>
            <person name="Larimer J."/>
            <person name="McCowan C."/>
            <person name="Murphy C."/>
            <person name="Pearson M."/>
            <person name="Poon T.W."/>
            <person name="Priest M."/>
            <person name="Roberts A."/>
            <person name="Saif S."/>
            <person name="Shea T."/>
            <person name="Sykes S."/>
            <person name="Wortman J."/>
            <person name="Nusbaum C."/>
            <person name="Birren B."/>
        </authorList>
    </citation>
    <scope>NUCLEOTIDE SEQUENCE [LARGE SCALE GENOMIC DNA]</scope>
    <source>
        <strain evidence="1 2">INRA-310</strain>
    </source>
</reference>
<organism evidence="1 2">
    <name type="scientific">Phytophthora nicotianae (strain INRA-310)</name>
    <name type="common">Phytophthora parasitica</name>
    <dbReference type="NCBI Taxonomy" id="761204"/>
    <lineage>
        <taxon>Eukaryota</taxon>
        <taxon>Sar</taxon>
        <taxon>Stramenopiles</taxon>
        <taxon>Oomycota</taxon>
        <taxon>Peronosporomycetes</taxon>
        <taxon>Peronosporales</taxon>
        <taxon>Peronosporaceae</taxon>
        <taxon>Phytophthora</taxon>
    </lineage>
</organism>
<sequence>MSMSTCVFDPKSNGAWGRFSIESDPDGYLLFVTVLQCDKKVS</sequence>